<dbReference type="Gene3D" id="3.40.390.10">
    <property type="entry name" value="Collagenase (Catalytic Domain)"/>
    <property type="match status" value="1"/>
</dbReference>
<name>A0A328U4I8_9BACL</name>
<dbReference type="InterPro" id="IPR028974">
    <property type="entry name" value="TSP_type-3_rpt"/>
</dbReference>
<feature type="region of interest" description="Disordered" evidence="1">
    <location>
        <begin position="475"/>
        <end position="498"/>
    </location>
</feature>
<protein>
    <recommendedName>
        <fullName evidence="4">Right handed beta helix domain-containing protein</fullName>
    </recommendedName>
</protein>
<dbReference type="InterPro" id="IPR024079">
    <property type="entry name" value="MetalloPept_cat_dom_sf"/>
</dbReference>
<dbReference type="EMBL" id="QLUW01000003">
    <property type="protein sequence ID" value="RAP74914.1"/>
    <property type="molecule type" value="Genomic_DNA"/>
</dbReference>
<feature type="compositionally biased region" description="Polar residues" evidence="1">
    <location>
        <begin position="477"/>
        <end position="496"/>
    </location>
</feature>
<feature type="compositionally biased region" description="Low complexity" evidence="1">
    <location>
        <begin position="590"/>
        <end position="599"/>
    </location>
</feature>
<evidence type="ECO:0000313" key="3">
    <source>
        <dbReference type="Proteomes" id="UP000249260"/>
    </source>
</evidence>
<dbReference type="SUPFAM" id="SSF51126">
    <property type="entry name" value="Pectin lyase-like"/>
    <property type="match status" value="1"/>
</dbReference>
<feature type="region of interest" description="Disordered" evidence="1">
    <location>
        <begin position="1047"/>
        <end position="1066"/>
    </location>
</feature>
<dbReference type="Proteomes" id="UP000249260">
    <property type="component" value="Unassembled WGS sequence"/>
</dbReference>
<dbReference type="OrthoDB" id="9807519at2"/>
<reference evidence="2 3" key="1">
    <citation type="submission" date="2018-06" db="EMBL/GenBank/DDBJ databases">
        <title>Paenibacillus montanisoli sp. nov., isolated from mountain area soil.</title>
        <authorList>
            <person name="Wu M."/>
        </authorList>
    </citation>
    <scope>NUCLEOTIDE SEQUENCE [LARGE SCALE GENOMIC DNA]</scope>
    <source>
        <strain evidence="2 3">RA17</strain>
    </source>
</reference>
<feature type="region of interest" description="Disordered" evidence="1">
    <location>
        <begin position="590"/>
        <end position="612"/>
    </location>
</feature>
<comment type="caution">
    <text evidence="2">The sequence shown here is derived from an EMBL/GenBank/DDBJ whole genome shotgun (WGS) entry which is preliminary data.</text>
</comment>
<dbReference type="GO" id="GO:0008237">
    <property type="term" value="F:metallopeptidase activity"/>
    <property type="evidence" value="ECO:0007669"/>
    <property type="project" value="InterPro"/>
</dbReference>
<organism evidence="2 3">
    <name type="scientific">Paenibacillus montanisoli</name>
    <dbReference type="NCBI Taxonomy" id="2081970"/>
    <lineage>
        <taxon>Bacteria</taxon>
        <taxon>Bacillati</taxon>
        <taxon>Bacillota</taxon>
        <taxon>Bacilli</taxon>
        <taxon>Bacillales</taxon>
        <taxon>Paenibacillaceae</taxon>
        <taxon>Paenibacillus</taxon>
    </lineage>
</organism>
<evidence type="ECO:0000256" key="1">
    <source>
        <dbReference type="SAM" id="MobiDB-lite"/>
    </source>
</evidence>
<dbReference type="GO" id="GO:0005509">
    <property type="term" value="F:calcium ion binding"/>
    <property type="evidence" value="ECO:0007669"/>
    <property type="project" value="InterPro"/>
</dbReference>
<proteinExistence type="predicted"/>
<dbReference type="AlphaFoldDB" id="A0A328U4I8"/>
<evidence type="ECO:0008006" key="4">
    <source>
        <dbReference type="Google" id="ProtNLM"/>
    </source>
</evidence>
<dbReference type="SUPFAM" id="SSF69304">
    <property type="entry name" value="Tricorn protease N-terminal domain"/>
    <property type="match status" value="1"/>
</dbReference>
<keyword evidence="3" id="KW-1185">Reference proteome</keyword>
<dbReference type="Gene3D" id="4.10.1080.10">
    <property type="entry name" value="TSP type-3 repeat"/>
    <property type="match status" value="1"/>
</dbReference>
<evidence type="ECO:0000313" key="2">
    <source>
        <dbReference type="EMBL" id="RAP74914.1"/>
    </source>
</evidence>
<dbReference type="InterPro" id="IPR011050">
    <property type="entry name" value="Pectin_lyase_fold/virulence"/>
</dbReference>
<sequence length="1271" mass="135633">MLKKSTLSFLVYILLSSNLPMIGEFVQSKAHAESLEIVVTNTSAIIDGNIGSVSMLKAEPGPLNDPTISFMEALKAVNNTGPGYTIRFDPSLKGKEIDLPTPTLALTDKGYDNTAAVLDVPFTTIDGDVDGNSKPDIMLKAFDWTIIDNKLWYIYSLGINSDHNVIKNLAISGIVIDKAGAFENKIIGNYVGLTLESQSRGHVASGINIGFDAHHNVVEGNHIAGLKNDVGGTRGRGIGVDIYENANNNILKNNWIGISPDGAAIPNDIGVMLELGAHHNLIGGSRSTSQCEETCNVISGNSVAGIYITDPNTKDNQISGNYIGVNAAGTGALPNGVDGGVFITNQASYNVIGGLRGTSFCQFECNLISGNAGPGVFLKDPGTMQNKINGNYIGTGIDGIAAFPNIYGILILDGPSKNTVGSVDVAEPYSCAPNCNVIRHNRNDGVAVSGPDSIGNSIRGNEIGENEGLGINLAGSDVSNDNKVTPNDVPNDSDSGPNDLMNFPTGVAAHYNTKTAKTTVSGWLDHSGANNAVVDVYAVKTLDPGGFGEGERYLGSTKPSKDGAWRLELNGQLPTGYSFVSATATSASGSTSEFSAVCGDPDRNGNPDNDGDTLCDDWEKKGIDYNGDGFSDILLTDANPDRPDIYVDVDYMVDNGNGPSPNLNDPTFNLPHSHKPKDEALAEVIDAFDRNGVSLHITPGEEMEPIAEDGNLGNLGILPISDLSSTPGAVATFADLKMGKTGSACGEQSNAHFGTQDDRKVDQNHANCENILGALRLSFRYAIFGHHIAEEYDPNALVGHTGVAESSGNDFFIALGFIERYARDVANSFKSATPQEIQKIYDREVIDLQAATFMHELGHTLGLGHGGTLVPSQVPFFDANYKPNYFSVMNYAYQFNGRGKPAKNYIGEVDSTGQVRVNRPLDYSKGTALPLKELELNEFEGIVVPQAGWPNVLFQSKGVKYVAPAEQGIDWNMNGIPEEDTMEDLNNDGIVEEMLDHDDWRNLDYDFRGSVAKGDAQFGKNNEPELTNKDYLTLILGDDFDDDGTTTRTDNCPVISNPGQEDSDGDSIGDACSLANLSFQSKMPVNTVNSATVTLYNPAPVGGVHVVLESSDPAIAEVPSIVTIPAGGRIATFDISSKQTKGVVTISAHFGSSALSQELKVIVNVPSSTSPISYLYEDGGEINQAYDESLNPSVSGDGSTIVSMDNNCLTADCTYGISIFSSDGENKRIEVPSAWLPVVSYDGQYILYSEADDSPWLFQQHSLYLYDDHTE</sequence>
<gene>
    <name evidence="2" type="ORF">DL346_16035</name>
</gene>
<accession>A0A328U4I8</accession>
<dbReference type="SUPFAM" id="SSF55486">
    <property type="entry name" value="Metalloproteases ('zincins'), catalytic domain"/>
    <property type="match status" value="1"/>
</dbReference>